<protein>
    <recommendedName>
        <fullName evidence="4">DUF4397 domain-containing protein</fullName>
    </recommendedName>
</protein>
<dbReference type="RefSeq" id="WP_213946135.1">
    <property type="nucleotide sequence ID" value="NZ_JAHCMY010000010.1"/>
</dbReference>
<dbReference type="EMBL" id="JAHCMY010000010">
    <property type="protein sequence ID" value="MBS9525276.1"/>
    <property type="molecule type" value="Genomic_DNA"/>
</dbReference>
<keyword evidence="3" id="KW-1185">Reference proteome</keyword>
<evidence type="ECO:0008006" key="4">
    <source>
        <dbReference type="Google" id="ProtNLM"/>
    </source>
</evidence>
<reference evidence="2 3" key="1">
    <citation type="submission" date="2021-05" db="EMBL/GenBank/DDBJ databases">
        <authorList>
            <person name="Zhang Z.D."/>
            <person name="Osman G."/>
        </authorList>
    </citation>
    <scope>NUCLEOTIDE SEQUENCE [LARGE SCALE GENOMIC DNA]</scope>
    <source>
        <strain evidence="2 3">KCTC 32217</strain>
    </source>
</reference>
<feature type="signal peptide" evidence="1">
    <location>
        <begin position="1"/>
        <end position="19"/>
    </location>
</feature>
<feature type="chain" id="PRO_5042837595" description="DUF4397 domain-containing protein" evidence="1">
    <location>
        <begin position="20"/>
        <end position="190"/>
    </location>
</feature>
<proteinExistence type="predicted"/>
<name>A0AAP2G5N8_9BACT</name>
<dbReference type="AlphaFoldDB" id="A0AAP2G5N8"/>
<evidence type="ECO:0000313" key="2">
    <source>
        <dbReference type="EMBL" id="MBS9525276.1"/>
    </source>
</evidence>
<comment type="caution">
    <text evidence="2">The sequence shown here is derived from an EMBL/GenBank/DDBJ whole genome shotgun (WGS) entry which is preliminary data.</text>
</comment>
<evidence type="ECO:0000256" key="1">
    <source>
        <dbReference type="SAM" id="SignalP"/>
    </source>
</evidence>
<keyword evidence="1" id="KW-0732">Signal</keyword>
<sequence length="190" mass="21063">MKLLMTTVAALVIAASVFASEPDSNKVALKLVQPTKVQLSHQGSPEGLLTVKVYNHKNEMLVNERIHKTASFAKNYDFSQAAPGKYSILVQNAKGEVENMEFEIGATKQKDVYTKMEKISGNKYKLIVNALHQSDLNVAIYENGNLIFQERAEDSKGFSKVYDLVNVRSNSQIEFQVTSASGFSKLISAR</sequence>
<evidence type="ECO:0000313" key="3">
    <source>
        <dbReference type="Proteomes" id="UP001319104"/>
    </source>
</evidence>
<dbReference type="Proteomes" id="UP001319104">
    <property type="component" value="Unassembled WGS sequence"/>
</dbReference>
<accession>A0AAP2G5N8</accession>
<organism evidence="2 3">
    <name type="scientific">Litoribacter ruber</name>
    <dbReference type="NCBI Taxonomy" id="702568"/>
    <lineage>
        <taxon>Bacteria</taxon>
        <taxon>Pseudomonadati</taxon>
        <taxon>Bacteroidota</taxon>
        <taxon>Cytophagia</taxon>
        <taxon>Cytophagales</taxon>
        <taxon>Cyclobacteriaceae</taxon>
        <taxon>Litoribacter</taxon>
    </lineage>
</organism>
<gene>
    <name evidence="2" type="ORF">KI659_14755</name>
</gene>